<reference evidence="1 2" key="1">
    <citation type="journal article" date="2018" name="Mol. Biol. Evol.">
        <title>Broad Genomic Sampling Reveals a Smut Pathogenic Ancestry of the Fungal Clade Ustilaginomycotina.</title>
        <authorList>
            <person name="Kijpornyongpan T."/>
            <person name="Mondo S.J."/>
            <person name="Barry K."/>
            <person name="Sandor L."/>
            <person name="Lee J."/>
            <person name="Lipzen A."/>
            <person name="Pangilinan J."/>
            <person name="LaButti K."/>
            <person name="Hainaut M."/>
            <person name="Henrissat B."/>
            <person name="Grigoriev I.V."/>
            <person name="Spatafora J.W."/>
            <person name="Aime M.C."/>
        </authorList>
    </citation>
    <scope>NUCLEOTIDE SEQUENCE [LARGE SCALE GENOMIC DNA]</scope>
    <source>
        <strain evidence="1 2">SA 807</strain>
    </source>
</reference>
<name>A0ACD0NSY9_9BASI</name>
<keyword evidence="2" id="KW-1185">Reference proteome</keyword>
<protein>
    <submittedName>
        <fullName evidence="1">Uncharacterized protein</fullName>
    </submittedName>
</protein>
<gene>
    <name evidence="1" type="ORF">IE53DRAFT_332893</name>
</gene>
<evidence type="ECO:0000313" key="2">
    <source>
        <dbReference type="Proteomes" id="UP000245626"/>
    </source>
</evidence>
<evidence type="ECO:0000313" key="1">
    <source>
        <dbReference type="EMBL" id="PWN48931.1"/>
    </source>
</evidence>
<accession>A0ACD0NSY9</accession>
<organism evidence="1 2">
    <name type="scientific">Violaceomyces palustris</name>
    <dbReference type="NCBI Taxonomy" id="1673888"/>
    <lineage>
        <taxon>Eukaryota</taxon>
        <taxon>Fungi</taxon>
        <taxon>Dikarya</taxon>
        <taxon>Basidiomycota</taxon>
        <taxon>Ustilaginomycotina</taxon>
        <taxon>Ustilaginomycetes</taxon>
        <taxon>Violaceomycetales</taxon>
        <taxon>Violaceomycetaceae</taxon>
        <taxon>Violaceomyces</taxon>
    </lineage>
</organism>
<dbReference type="EMBL" id="KZ820122">
    <property type="protein sequence ID" value="PWN48931.1"/>
    <property type="molecule type" value="Genomic_DNA"/>
</dbReference>
<sequence>MPQKRRPSKQRTGSPSVEKNTSTALPPMPSNLVASSSLSVPDGHQGNLEPPQDIPSADANIQLLTEHLGFNPRAYIDSLVYLANEHLYNLASGFEEYAQEELKEVEGGDLEAEQGVHAILTLLENALDHTFDTFELYCLRAIFGITPRQASVLTLPHHRGLDLRPASAKESGNTEIRGDSERPRKSSDPGVAQDENSAFEESHRLSETERAVRRRLNAARSAHHALNLAKQVAATRLSRTKDFQARFALLLRSTDRSEDVVDGASETSGAATGLPVAVSHQARKLRVDAATLLRALKALRQEDPLGGPLFERWKEGSSMGNLETGDPDNDGSGVEPRAWEKGREAYLNWEAERIIGKAKSRKLAEEHAEEGTTDASSQATDKEIARTAWTGKSASGRKRKSSMTVEP</sequence>
<dbReference type="Proteomes" id="UP000245626">
    <property type="component" value="Unassembled WGS sequence"/>
</dbReference>
<proteinExistence type="predicted"/>